<accession>A0A0B7J3R1</accession>
<dbReference type="GO" id="GO:0006436">
    <property type="term" value="P:tryptophanyl-tRNA aminoacylation"/>
    <property type="evidence" value="ECO:0007669"/>
    <property type="project" value="UniProtKB-UniRule"/>
</dbReference>
<evidence type="ECO:0000256" key="2">
    <source>
        <dbReference type="ARBA" id="ARBA00022598"/>
    </source>
</evidence>
<evidence type="ECO:0000256" key="4">
    <source>
        <dbReference type="ARBA" id="ARBA00022840"/>
    </source>
</evidence>
<keyword evidence="8" id="KW-0963">Cytoplasm</keyword>
<protein>
    <recommendedName>
        <fullName evidence="8">Tryptophan--tRNA ligase</fullName>
        <ecNumber evidence="8">6.1.1.2</ecNumber>
    </recommendedName>
    <alternativeName>
        <fullName evidence="8">Tryptophanyl-tRNA synthetase</fullName>
        <shortName evidence="8">TrpRS</shortName>
    </alternativeName>
</protein>
<proteinExistence type="inferred from homology"/>
<evidence type="ECO:0000256" key="1">
    <source>
        <dbReference type="ARBA" id="ARBA00005594"/>
    </source>
</evidence>
<dbReference type="InterPro" id="IPR014729">
    <property type="entry name" value="Rossmann-like_a/b/a_fold"/>
</dbReference>
<dbReference type="FunFam" id="1.10.240.10:FF:000002">
    <property type="entry name" value="Tryptophan--tRNA ligase"/>
    <property type="match status" value="1"/>
</dbReference>
<comment type="similarity">
    <text evidence="1 8 9">Belongs to the class-I aminoacyl-tRNA synthetase family.</text>
</comment>
<dbReference type="GO" id="GO:0004830">
    <property type="term" value="F:tryptophan-tRNA ligase activity"/>
    <property type="evidence" value="ECO:0007669"/>
    <property type="project" value="UniProtKB-UniRule"/>
</dbReference>
<dbReference type="SUPFAM" id="SSF52374">
    <property type="entry name" value="Nucleotidylyl transferase"/>
    <property type="match status" value="1"/>
</dbReference>
<evidence type="ECO:0000256" key="8">
    <source>
        <dbReference type="HAMAP-Rule" id="MF_00140"/>
    </source>
</evidence>
<evidence type="ECO:0000313" key="11">
    <source>
        <dbReference type="Proteomes" id="UP000018149"/>
    </source>
</evidence>
<feature type="short sequence motif" description="'HIGH' region" evidence="8">
    <location>
        <begin position="11"/>
        <end position="19"/>
    </location>
</feature>
<dbReference type="HAMAP" id="MF_00140_B">
    <property type="entry name" value="Trp_tRNA_synth_B"/>
    <property type="match status" value="1"/>
</dbReference>
<feature type="binding site" evidence="8">
    <location>
        <begin position="146"/>
        <end position="148"/>
    </location>
    <ligand>
        <name>ATP</name>
        <dbReference type="ChEBI" id="CHEBI:30616"/>
    </ligand>
</feature>
<dbReference type="GO" id="GO:0005737">
    <property type="term" value="C:cytoplasm"/>
    <property type="evidence" value="ECO:0007669"/>
    <property type="project" value="UniProtKB-SubCell"/>
</dbReference>
<feature type="binding site" evidence="8">
    <location>
        <begin position="195"/>
        <end position="199"/>
    </location>
    <ligand>
        <name>ATP</name>
        <dbReference type="ChEBI" id="CHEBI:30616"/>
    </ligand>
</feature>
<dbReference type="EMBL" id="LN794217">
    <property type="protein sequence ID" value="CEO17635.1"/>
    <property type="molecule type" value="Genomic_DNA"/>
</dbReference>
<feature type="binding site" evidence="8">
    <location>
        <position position="134"/>
    </location>
    <ligand>
        <name>L-tryptophan</name>
        <dbReference type="ChEBI" id="CHEBI:57912"/>
    </ligand>
</feature>
<dbReference type="STRING" id="109232.RMONA_06385"/>
<dbReference type="InterPro" id="IPR002305">
    <property type="entry name" value="aa-tRNA-synth_Ic"/>
</dbReference>
<dbReference type="Gene3D" id="1.10.240.10">
    <property type="entry name" value="Tyrosyl-Transfer RNA Synthetase"/>
    <property type="match status" value="1"/>
</dbReference>
<dbReference type="Pfam" id="PF00579">
    <property type="entry name" value="tRNA-synt_1b"/>
    <property type="match status" value="1"/>
</dbReference>
<dbReference type="NCBIfam" id="TIGR00233">
    <property type="entry name" value="trpS"/>
    <property type="match status" value="1"/>
</dbReference>
<dbReference type="InterPro" id="IPR002306">
    <property type="entry name" value="Trp-tRNA-ligase"/>
</dbReference>
<feature type="binding site" evidence="8">
    <location>
        <begin position="18"/>
        <end position="19"/>
    </location>
    <ligand>
        <name>ATP</name>
        <dbReference type="ChEBI" id="CHEBI:30616"/>
    </ligand>
</feature>
<dbReference type="KEGG" id="rmc:RMONA_06385"/>
<gene>
    <name evidence="8 10" type="primary">trpS</name>
    <name evidence="10" type="ORF">RMONA_06385</name>
</gene>
<evidence type="ECO:0000256" key="3">
    <source>
        <dbReference type="ARBA" id="ARBA00022741"/>
    </source>
</evidence>
<keyword evidence="11" id="KW-1185">Reference proteome</keyword>
<evidence type="ECO:0000256" key="7">
    <source>
        <dbReference type="ARBA" id="ARBA00049929"/>
    </source>
</evidence>
<dbReference type="Proteomes" id="UP000018149">
    <property type="component" value="Chromosome I"/>
</dbReference>
<evidence type="ECO:0000313" key="10">
    <source>
        <dbReference type="EMBL" id="CEO17635.1"/>
    </source>
</evidence>
<feature type="short sequence motif" description="'KMSKS' region" evidence="8">
    <location>
        <begin position="195"/>
        <end position="199"/>
    </location>
</feature>
<keyword evidence="4 8" id="KW-0067">ATP-binding</keyword>
<dbReference type="HOGENOM" id="CLU_029244_1_4_5"/>
<comment type="subunit">
    <text evidence="8">Homodimer.</text>
</comment>
<dbReference type="InterPro" id="IPR050203">
    <property type="entry name" value="Trp-tRNA_synthetase"/>
</dbReference>
<evidence type="ECO:0000256" key="6">
    <source>
        <dbReference type="ARBA" id="ARBA00023146"/>
    </source>
</evidence>
<feature type="binding site" evidence="8">
    <location>
        <position position="186"/>
    </location>
    <ligand>
        <name>ATP</name>
        <dbReference type="ChEBI" id="CHEBI:30616"/>
    </ligand>
</feature>
<reference evidence="10 11" key="1">
    <citation type="submission" date="2015-01" db="EMBL/GenBank/DDBJ databases">
        <title>Draft genome sequence of Rickettsia monacensis strain IrR/Munich.</title>
        <authorList>
            <person name="Felsheim R.F."/>
            <person name="Johnson S.L."/>
            <person name="Kurtti T.J."/>
            <person name="Munderloh U.G."/>
        </authorList>
    </citation>
    <scope>NUCLEOTIDE SEQUENCE [LARGE SCALE GENOMIC DNA]</scope>
    <source>
        <strain evidence="10 11">IrR/Munich</strain>
    </source>
</reference>
<dbReference type="EC" id="6.1.1.2" evidence="8"/>
<dbReference type="RefSeq" id="WP_023508232.1">
    <property type="nucleotide sequence ID" value="NZ_LN794217.1"/>
</dbReference>
<dbReference type="CDD" id="cd00806">
    <property type="entry name" value="TrpRS_core"/>
    <property type="match status" value="1"/>
</dbReference>
<keyword evidence="2 8" id="KW-0436">Ligase</keyword>
<dbReference type="PANTHER" id="PTHR43766">
    <property type="entry name" value="TRYPTOPHAN--TRNA LIGASE, MITOCHONDRIAL"/>
    <property type="match status" value="1"/>
</dbReference>
<name>A0A0B7J3R1_9RICK</name>
<organism evidence="10 11">
    <name type="scientific">Rickettsia monacensis</name>
    <dbReference type="NCBI Taxonomy" id="109232"/>
    <lineage>
        <taxon>Bacteria</taxon>
        <taxon>Pseudomonadati</taxon>
        <taxon>Pseudomonadota</taxon>
        <taxon>Alphaproteobacteria</taxon>
        <taxon>Rickettsiales</taxon>
        <taxon>Rickettsiaceae</taxon>
        <taxon>Rickettsieae</taxon>
        <taxon>Rickettsia</taxon>
        <taxon>spotted fever group</taxon>
    </lineage>
</organism>
<comment type="subcellular location">
    <subcellularLocation>
        <location evidence="8">Cytoplasm</location>
    </subcellularLocation>
</comment>
<dbReference type="InterPro" id="IPR024109">
    <property type="entry name" value="Trp-tRNA-ligase_bac-type"/>
</dbReference>
<evidence type="ECO:0000256" key="9">
    <source>
        <dbReference type="RuleBase" id="RU363036"/>
    </source>
</evidence>
<keyword evidence="3 8" id="KW-0547">Nucleotide-binding</keyword>
<sequence>MEKTVLSGVQATGSLHLGNYLGSIRNWVKIQEEYNCFFFLADLHAITVDIKPSELNNSIMGVLAVYLAAGLNPDKVTIFAQSMVKEHTELAWLLNCVTPLGWLKRMTQFKDKAGSDQEKVCLGLFSYPVLMAADILIYKADIVPVGEDQKQHLELTRDIAGVINRRFDKEILKVPDILISETGTRIMSLRDGLKKMSKSDISDFSRINLKDDNDLIHQKIKKAKTDHLSFVSYDKETRPEISNLLDIYRSLSEESLEKIIANYQNQGFAKFKEDLAEIIITNLQPIRDKYLELMNDKEYLLNILHKGAEKARIRASETVNEVKEQFGFVI</sequence>
<keyword evidence="6 8" id="KW-0030">Aminoacyl-tRNA synthetase</keyword>
<evidence type="ECO:0000256" key="5">
    <source>
        <dbReference type="ARBA" id="ARBA00022917"/>
    </source>
</evidence>
<comment type="function">
    <text evidence="8">Catalyzes the attachment of tryptophan to tRNA(Trp).</text>
</comment>
<comment type="catalytic activity">
    <reaction evidence="7 8">
        <text>tRNA(Trp) + L-tryptophan + ATP = L-tryptophyl-tRNA(Trp) + AMP + diphosphate + H(+)</text>
        <dbReference type="Rhea" id="RHEA:24080"/>
        <dbReference type="Rhea" id="RHEA-COMP:9671"/>
        <dbReference type="Rhea" id="RHEA-COMP:9705"/>
        <dbReference type="ChEBI" id="CHEBI:15378"/>
        <dbReference type="ChEBI" id="CHEBI:30616"/>
        <dbReference type="ChEBI" id="CHEBI:33019"/>
        <dbReference type="ChEBI" id="CHEBI:57912"/>
        <dbReference type="ChEBI" id="CHEBI:78442"/>
        <dbReference type="ChEBI" id="CHEBI:78535"/>
        <dbReference type="ChEBI" id="CHEBI:456215"/>
        <dbReference type="EC" id="6.1.1.2"/>
    </reaction>
</comment>
<feature type="binding site" evidence="8">
    <location>
        <begin position="10"/>
        <end position="12"/>
    </location>
    <ligand>
        <name>ATP</name>
        <dbReference type="ChEBI" id="CHEBI:30616"/>
    </ligand>
</feature>
<dbReference type="GO" id="GO:0005524">
    <property type="term" value="F:ATP binding"/>
    <property type="evidence" value="ECO:0007669"/>
    <property type="project" value="UniProtKB-UniRule"/>
</dbReference>
<dbReference type="Gene3D" id="3.40.50.620">
    <property type="entry name" value="HUPs"/>
    <property type="match status" value="1"/>
</dbReference>
<keyword evidence="5 8" id="KW-0648">Protein biosynthesis</keyword>
<dbReference type="PANTHER" id="PTHR43766:SF1">
    <property type="entry name" value="TRYPTOPHAN--TRNA LIGASE, MITOCHONDRIAL"/>
    <property type="match status" value="1"/>
</dbReference>
<dbReference type="PRINTS" id="PR01039">
    <property type="entry name" value="TRNASYNTHTRP"/>
</dbReference>
<dbReference type="AlphaFoldDB" id="A0A0B7J3R1"/>